<dbReference type="AlphaFoldDB" id="A0A401ZC86"/>
<dbReference type="Proteomes" id="UP000287224">
    <property type="component" value="Unassembled WGS sequence"/>
</dbReference>
<sequence length="134" mass="15201">MQRRFLIISFFLILSIGATIIATHATIDAVQNVHQHQVMAHQGDVRLIRQWMTIPYIAHVYRVPDSLLYSTLKLKDDTVTRHSTLQTIALQRKQSADAIIHKLQVTILDYRKTHPFKPDPTPTPAAPRGGSITI</sequence>
<gene>
    <name evidence="2" type="ORF">KDAU_17520</name>
</gene>
<feature type="region of interest" description="Disordered" evidence="1">
    <location>
        <begin position="114"/>
        <end position="134"/>
    </location>
</feature>
<evidence type="ECO:0000313" key="3">
    <source>
        <dbReference type="Proteomes" id="UP000287224"/>
    </source>
</evidence>
<comment type="caution">
    <text evidence="2">The sequence shown here is derived from an EMBL/GenBank/DDBJ whole genome shotgun (WGS) entry which is preliminary data.</text>
</comment>
<organism evidence="2 3">
    <name type="scientific">Dictyobacter aurantiacus</name>
    <dbReference type="NCBI Taxonomy" id="1936993"/>
    <lineage>
        <taxon>Bacteria</taxon>
        <taxon>Bacillati</taxon>
        <taxon>Chloroflexota</taxon>
        <taxon>Ktedonobacteria</taxon>
        <taxon>Ktedonobacterales</taxon>
        <taxon>Dictyobacteraceae</taxon>
        <taxon>Dictyobacter</taxon>
    </lineage>
</organism>
<reference evidence="3" key="1">
    <citation type="submission" date="2018-12" db="EMBL/GenBank/DDBJ databases">
        <title>Tengunoibacter tsumagoiensis gen. nov., sp. nov., Dictyobacter kobayashii sp. nov., D. alpinus sp. nov., and D. joshuensis sp. nov. and description of Dictyobacteraceae fam. nov. within the order Ktedonobacterales isolated from Tengu-no-mugimeshi.</title>
        <authorList>
            <person name="Wang C.M."/>
            <person name="Zheng Y."/>
            <person name="Sakai Y."/>
            <person name="Toyoda A."/>
            <person name="Minakuchi Y."/>
            <person name="Abe K."/>
            <person name="Yokota A."/>
            <person name="Yabe S."/>
        </authorList>
    </citation>
    <scope>NUCLEOTIDE SEQUENCE [LARGE SCALE GENOMIC DNA]</scope>
    <source>
        <strain evidence="3">S-27</strain>
    </source>
</reference>
<evidence type="ECO:0000256" key="1">
    <source>
        <dbReference type="SAM" id="MobiDB-lite"/>
    </source>
</evidence>
<name>A0A401ZC86_9CHLR</name>
<proteinExistence type="predicted"/>
<accession>A0A401ZC86</accession>
<evidence type="ECO:0000313" key="2">
    <source>
        <dbReference type="EMBL" id="GCE04423.1"/>
    </source>
</evidence>
<protein>
    <submittedName>
        <fullName evidence="2">Uncharacterized protein</fullName>
    </submittedName>
</protein>
<dbReference type="EMBL" id="BIFQ01000001">
    <property type="protein sequence ID" value="GCE04423.1"/>
    <property type="molecule type" value="Genomic_DNA"/>
</dbReference>
<keyword evidence="3" id="KW-1185">Reference proteome</keyword>